<dbReference type="AlphaFoldDB" id="A0A085WU47"/>
<gene>
    <name evidence="1" type="ORF">DB31_3340</name>
</gene>
<sequence length="67" mass="7200">MIPELKGDRFAEFTLPEGCLLCGGEVTIRATPAGASSYCPKCHWLSRPRMKVKGNGLELTYAATANA</sequence>
<organism evidence="1 2">
    <name type="scientific">Hyalangium minutum</name>
    <dbReference type="NCBI Taxonomy" id="394096"/>
    <lineage>
        <taxon>Bacteria</taxon>
        <taxon>Pseudomonadati</taxon>
        <taxon>Myxococcota</taxon>
        <taxon>Myxococcia</taxon>
        <taxon>Myxococcales</taxon>
        <taxon>Cystobacterineae</taxon>
        <taxon>Archangiaceae</taxon>
        <taxon>Hyalangium</taxon>
    </lineage>
</organism>
<dbReference type="Proteomes" id="UP000028725">
    <property type="component" value="Unassembled WGS sequence"/>
</dbReference>
<evidence type="ECO:0000313" key="1">
    <source>
        <dbReference type="EMBL" id="KFE71210.1"/>
    </source>
</evidence>
<accession>A0A085WU47</accession>
<keyword evidence="2" id="KW-1185">Reference proteome</keyword>
<proteinExistence type="predicted"/>
<dbReference type="EMBL" id="JMCB01000002">
    <property type="protein sequence ID" value="KFE71210.1"/>
    <property type="molecule type" value="Genomic_DNA"/>
</dbReference>
<evidence type="ECO:0000313" key="2">
    <source>
        <dbReference type="Proteomes" id="UP000028725"/>
    </source>
</evidence>
<reference evidence="1 2" key="1">
    <citation type="submission" date="2014-04" db="EMBL/GenBank/DDBJ databases">
        <title>Genome assembly of Hyalangium minutum DSM 14724.</title>
        <authorList>
            <person name="Sharma G."/>
            <person name="Subramanian S."/>
        </authorList>
    </citation>
    <scope>NUCLEOTIDE SEQUENCE [LARGE SCALE GENOMIC DNA]</scope>
    <source>
        <strain evidence="1 2">DSM 14724</strain>
    </source>
</reference>
<protein>
    <submittedName>
        <fullName evidence="1">Uncharacterized protein</fullName>
    </submittedName>
</protein>
<name>A0A085WU47_9BACT</name>
<dbReference type="STRING" id="394096.DB31_3340"/>
<comment type="caution">
    <text evidence="1">The sequence shown here is derived from an EMBL/GenBank/DDBJ whole genome shotgun (WGS) entry which is preliminary data.</text>
</comment>